<organism evidence="3 4">
    <name type="scientific">Methyloceanibacter superfactus</name>
    <dbReference type="NCBI Taxonomy" id="1774969"/>
    <lineage>
        <taxon>Bacteria</taxon>
        <taxon>Pseudomonadati</taxon>
        <taxon>Pseudomonadota</taxon>
        <taxon>Alphaproteobacteria</taxon>
        <taxon>Hyphomicrobiales</taxon>
        <taxon>Hyphomicrobiaceae</taxon>
        <taxon>Methyloceanibacter</taxon>
    </lineage>
</organism>
<dbReference type="AlphaFoldDB" id="A0A1E3VMN3"/>
<dbReference type="EMBL" id="LPWF01000035">
    <property type="protein sequence ID" value="ODR94790.1"/>
    <property type="molecule type" value="Genomic_DNA"/>
</dbReference>
<dbReference type="Proteomes" id="UP000094472">
    <property type="component" value="Unassembled WGS sequence"/>
</dbReference>
<evidence type="ECO:0000313" key="4">
    <source>
        <dbReference type="Proteomes" id="UP000094472"/>
    </source>
</evidence>
<keyword evidence="2" id="KW-0812">Transmembrane</keyword>
<dbReference type="RefSeq" id="WP_069442731.1">
    <property type="nucleotide sequence ID" value="NZ_LPWF01000035.1"/>
</dbReference>
<sequence length="59" mass="6357">MTKIPIKTRLPIEAWTVAGLVTLFSLLSTVAHMPAPDATQPSVEHAQLDSSPLFTSAIR</sequence>
<proteinExistence type="predicted"/>
<keyword evidence="2" id="KW-1133">Transmembrane helix</keyword>
<feature type="compositionally biased region" description="Polar residues" evidence="1">
    <location>
        <begin position="48"/>
        <end position="59"/>
    </location>
</feature>
<evidence type="ECO:0000313" key="3">
    <source>
        <dbReference type="EMBL" id="ODR94790.1"/>
    </source>
</evidence>
<feature type="transmembrane region" description="Helical" evidence="2">
    <location>
        <begin position="12"/>
        <end position="33"/>
    </location>
</feature>
<protein>
    <submittedName>
        <fullName evidence="3">Uncharacterized protein</fullName>
    </submittedName>
</protein>
<accession>A0A1E3VMN3</accession>
<evidence type="ECO:0000256" key="1">
    <source>
        <dbReference type="SAM" id="MobiDB-lite"/>
    </source>
</evidence>
<dbReference type="OrthoDB" id="9926337at2"/>
<feature type="region of interest" description="Disordered" evidence="1">
    <location>
        <begin position="37"/>
        <end position="59"/>
    </location>
</feature>
<name>A0A1E3VMN3_9HYPH</name>
<gene>
    <name evidence="3" type="ORF">AUC69_02960</name>
</gene>
<keyword evidence="2" id="KW-0472">Membrane</keyword>
<evidence type="ECO:0000256" key="2">
    <source>
        <dbReference type="SAM" id="Phobius"/>
    </source>
</evidence>
<keyword evidence="4" id="KW-1185">Reference proteome</keyword>
<comment type="caution">
    <text evidence="3">The sequence shown here is derived from an EMBL/GenBank/DDBJ whole genome shotgun (WGS) entry which is preliminary data.</text>
</comment>
<reference evidence="3 4" key="1">
    <citation type="journal article" date="2016" name="Environ. Microbiol.">
        <title>New Methyloceanibacter diversity from North Sea sediments includes methanotroph containing solely the soluble methane monooxygenase.</title>
        <authorList>
            <person name="Vekeman B."/>
            <person name="Kerckhof F.M."/>
            <person name="Cremers G."/>
            <person name="de Vos P."/>
            <person name="Vandamme P."/>
            <person name="Boon N."/>
            <person name="Op den Camp H.J."/>
            <person name="Heylen K."/>
        </authorList>
    </citation>
    <scope>NUCLEOTIDE SEQUENCE [LARGE SCALE GENOMIC DNA]</scope>
    <source>
        <strain evidence="3 4">R-67175</strain>
    </source>
</reference>